<dbReference type="GO" id="GO:0006362">
    <property type="term" value="P:transcription elongation by RNA polymerase I"/>
    <property type="evidence" value="ECO:0007669"/>
    <property type="project" value="TreeGrafter"/>
</dbReference>
<sequence>MANLEHAEGEPKHENMSVEISAGASPDQPPEQSQVIAPKADAVLSSIPSFAAASALLSAPYSCLVLNTHRRHVTLPPVYLSKKSLKGVPLAYDNIRILGQYGDIINDSGYIHMDILADFILFQPRKGQKLLGKVNKLGVSHVGCLVHGCFNASIPKPNLVPMETWRDAGPRIGAELEFEVTALDADTVGVLLIRGRLDRTSITVDQPNPSDTEANGELNLDPTDECTVKKKKKKKNKIKEEAEEVADSSCIQPDASATELKRAVNDESGTGEKKKKRKKEKHLKPEEVKDEEVQVSVMEVHGSDSGYQSDKPHKKRKHEPAADITSSVGDGPEPKKSKKRKSGIEQIA</sequence>
<accession>Q8AX96</accession>
<keyword evidence="3 5" id="KW-0804">Transcription</keyword>
<evidence type="ECO:0000256" key="5">
    <source>
        <dbReference type="RuleBase" id="RU369086"/>
    </source>
</evidence>
<evidence type="ECO:0000313" key="8">
    <source>
        <dbReference type="EMBL" id="AAO15001.1"/>
    </source>
</evidence>
<dbReference type="EMBL" id="AF527754">
    <property type="protein sequence ID" value="AAO15001.1"/>
    <property type="molecule type" value="Genomic_DNA"/>
</dbReference>
<dbReference type="Pfam" id="PF17875">
    <property type="entry name" value="RPA43_OB"/>
    <property type="match status" value="1"/>
</dbReference>
<evidence type="ECO:0000256" key="2">
    <source>
        <dbReference type="ARBA" id="ARBA00022478"/>
    </source>
</evidence>
<evidence type="ECO:0000256" key="1">
    <source>
        <dbReference type="ARBA" id="ARBA00004123"/>
    </source>
</evidence>
<dbReference type="Gene3D" id="2.40.50.1060">
    <property type="match status" value="1"/>
</dbReference>
<evidence type="ECO:0000256" key="4">
    <source>
        <dbReference type="ARBA" id="ARBA00023242"/>
    </source>
</evidence>
<evidence type="ECO:0000259" key="7">
    <source>
        <dbReference type="Pfam" id="PF17875"/>
    </source>
</evidence>
<reference evidence="8" key="1">
    <citation type="submission" date="2002-07" db="EMBL/GenBank/DDBJ databases">
        <authorList>
            <person name="Kosan C."/>
            <person name="Kunz J."/>
        </authorList>
    </citation>
    <scope>NUCLEOTIDE SEQUENCE</scope>
</reference>
<dbReference type="PANTHER" id="PTHR12709:SF5">
    <property type="entry name" value="DNA-DIRECTED RNA POLYMERASE I SUBUNIT RPA43"/>
    <property type="match status" value="1"/>
</dbReference>
<dbReference type="Gene3D" id="3.30.1490.120">
    <property type="entry name" value="RNA polymerase Rpb7-like, N-terminal domain"/>
    <property type="match status" value="1"/>
</dbReference>
<feature type="compositionally biased region" description="Basic residues" evidence="6">
    <location>
        <begin position="273"/>
        <end position="282"/>
    </location>
</feature>
<protein>
    <recommendedName>
        <fullName evidence="5">DNA-directed RNA polymerase subunit</fullName>
    </recommendedName>
</protein>
<organism evidence="8">
    <name type="scientific">Takifugu rubripes</name>
    <name type="common">Japanese pufferfish</name>
    <name type="synonym">Fugu rubripes</name>
    <dbReference type="NCBI Taxonomy" id="31033"/>
    <lineage>
        <taxon>Eukaryota</taxon>
        <taxon>Metazoa</taxon>
        <taxon>Chordata</taxon>
        <taxon>Craniata</taxon>
        <taxon>Vertebrata</taxon>
        <taxon>Euteleostomi</taxon>
        <taxon>Actinopterygii</taxon>
        <taxon>Neopterygii</taxon>
        <taxon>Teleostei</taxon>
        <taxon>Neoteleostei</taxon>
        <taxon>Acanthomorphata</taxon>
        <taxon>Eupercaria</taxon>
        <taxon>Tetraodontiformes</taxon>
        <taxon>Tetradontoidea</taxon>
        <taxon>Tetraodontidae</taxon>
        <taxon>Takifugu</taxon>
    </lineage>
</organism>
<comment type="subcellular location">
    <subcellularLocation>
        <location evidence="1 5">Nucleus</location>
    </subcellularLocation>
</comment>
<feature type="region of interest" description="Disordered" evidence="6">
    <location>
        <begin position="230"/>
        <end position="348"/>
    </location>
</feature>
<feature type="domain" description="RPA43 OB" evidence="7">
    <location>
        <begin position="124"/>
        <end position="252"/>
    </location>
</feature>
<dbReference type="PANTHER" id="PTHR12709">
    <property type="entry name" value="DNA-DIRECTED RNA POLYMERASE II, III"/>
    <property type="match status" value="1"/>
</dbReference>
<comment type="function">
    <text evidence="5">DNA-dependent RNA polymerase which catalyzes the transcription of DNA into RNA using the four ribonucleoside triphosphates as substrates.</text>
</comment>
<proteinExistence type="predicted"/>
<dbReference type="InterPro" id="IPR036898">
    <property type="entry name" value="RNA_pol_Rpb7-like_N_sf"/>
</dbReference>
<feature type="region of interest" description="Disordered" evidence="6">
    <location>
        <begin position="1"/>
        <end position="34"/>
    </location>
</feature>
<dbReference type="GO" id="GO:0006352">
    <property type="term" value="P:DNA-templated transcription initiation"/>
    <property type="evidence" value="ECO:0007669"/>
    <property type="project" value="UniProtKB-UniRule"/>
</dbReference>
<evidence type="ECO:0000256" key="3">
    <source>
        <dbReference type="ARBA" id="ARBA00023163"/>
    </source>
</evidence>
<evidence type="ECO:0000256" key="6">
    <source>
        <dbReference type="SAM" id="MobiDB-lite"/>
    </source>
</evidence>
<feature type="compositionally biased region" description="Basic and acidic residues" evidence="6">
    <location>
        <begin position="1"/>
        <end position="16"/>
    </location>
</feature>
<gene>
    <name evidence="8" type="primary">Twistnb</name>
</gene>
<keyword evidence="4 5" id="KW-0539">Nucleus</keyword>
<keyword evidence="2 5" id="KW-0240">DNA-directed RNA polymerase</keyword>
<name>Q8AX96_TAKRU</name>
<dbReference type="InterPro" id="IPR045113">
    <property type="entry name" value="Rpb7-like"/>
</dbReference>
<dbReference type="GO" id="GO:0005736">
    <property type="term" value="C:RNA polymerase I complex"/>
    <property type="evidence" value="ECO:0007669"/>
    <property type="project" value="TreeGrafter"/>
</dbReference>
<dbReference type="InterPro" id="IPR041178">
    <property type="entry name" value="RPA43_OB"/>
</dbReference>
<dbReference type="AlphaFoldDB" id="Q8AX96"/>